<dbReference type="GO" id="GO:0005886">
    <property type="term" value="C:plasma membrane"/>
    <property type="evidence" value="ECO:0007669"/>
    <property type="project" value="UniProtKB-SubCell"/>
</dbReference>
<dbReference type="PANTHER" id="PTHR43271">
    <property type="entry name" value="BLL2771 PROTEIN"/>
    <property type="match status" value="1"/>
</dbReference>
<keyword evidence="7 9" id="KW-0472">Membrane</keyword>
<dbReference type="InterPro" id="IPR020846">
    <property type="entry name" value="MFS_dom"/>
</dbReference>
<feature type="region of interest" description="Disordered" evidence="8">
    <location>
        <begin position="1"/>
        <end position="23"/>
    </location>
</feature>
<comment type="caution">
    <text evidence="11">The sequence shown here is derived from an EMBL/GenBank/DDBJ whole genome shotgun (WGS) entry which is preliminary data.</text>
</comment>
<dbReference type="PROSITE" id="PS00216">
    <property type="entry name" value="SUGAR_TRANSPORT_1"/>
    <property type="match status" value="1"/>
</dbReference>
<dbReference type="InterPro" id="IPR036259">
    <property type="entry name" value="MFS_trans_sf"/>
</dbReference>
<dbReference type="SUPFAM" id="SSF103473">
    <property type="entry name" value="MFS general substrate transporter"/>
    <property type="match status" value="1"/>
</dbReference>
<feature type="transmembrane region" description="Helical" evidence="9">
    <location>
        <begin position="267"/>
        <end position="288"/>
    </location>
</feature>
<feature type="transmembrane region" description="Helical" evidence="9">
    <location>
        <begin position="237"/>
        <end position="255"/>
    </location>
</feature>
<feature type="transmembrane region" description="Helical" evidence="9">
    <location>
        <begin position="97"/>
        <end position="116"/>
    </location>
</feature>
<name>A0A7W3P7D2_9ACTN</name>
<feature type="transmembrane region" description="Helical" evidence="9">
    <location>
        <begin position="300"/>
        <end position="317"/>
    </location>
</feature>
<feature type="transmembrane region" description="Helical" evidence="9">
    <location>
        <begin position="65"/>
        <end position="85"/>
    </location>
</feature>
<evidence type="ECO:0000313" key="12">
    <source>
        <dbReference type="Proteomes" id="UP000523079"/>
    </source>
</evidence>
<evidence type="ECO:0000256" key="6">
    <source>
        <dbReference type="ARBA" id="ARBA00022989"/>
    </source>
</evidence>
<evidence type="ECO:0000256" key="4">
    <source>
        <dbReference type="ARBA" id="ARBA00022475"/>
    </source>
</evidence>
<proteinExistence type="inferred from homology"/>
<dbReference type="Pfam" id="PF07690">
    <property type="entry name" value="MFS_1"/>
    <property type="match status" value="2"/>
</dbReference>
<feature type="compositionally biased region" description="Polar residues" evidence="8">
    <location>
        <begin position="1"/>
        <end position="11"/>
    </location>
</feature>
<feature type="transmembrane region" description="Helical" evidence="9">
    <location>
        <begin position="151"/>
        <end position="173"/>
    </location>
</feature>
<sequence length="424" mass="43260">MTSPTLASDPTSPAPPERVADDPGRRELRRLEVAMLAAAVASFGVMYCTQALLPEIGADFGVGPAAAALTVALTTGGLALGVLPMSSLAESFGRGRVMRIALVVAAALVLVGAFAGTFGQLLVVRALVGLALAGVVAVAMGHLGDEVPPRVVGSVMGLYVSGNSLGGVLGRLIPSGVGEFGSWRLSVGVMAALALLATAVFAVLLPAPRRFVAKPFALRVHAAAVADHLRNPDLRRLCLVALLLMGGFVAAYNYLTYRLEAAPFRLTPSVTGLVFLAYLAGTVTSTVAGRLADRYGRRPVLLAAVGVALAGLALTLPDVLGCVVAGLVVFTGGFFGAHAVASGWVSRRATHSRAQASALYLMCYYLGSSLGGTLIGFAWTAGGWPLTVATVGTLFVLAGVVALRVGRRPVPARPGPACQTDAPA</sequence>
<feature type="transmembrane region" description="Helical" evidence="9">
    <location>
        <begin position="323"/>
        <end position="346"/>
    </location>
</feature>
<dbReference type="Proteomes" id="UP000523079">
    <property type="component" value="Unassembled WGS sequence"/>
</dbReference>
<keyword evidence="4" id="KW-1003">Cell membrane</keyword>
<protein>
    <submittedName>
        <fullName evidence="11">YNFM family putative membrane transporter</fullName>
    </submittedName>
</protein>
<keyword evidence="3" id="KW-0813">Transport</keyword>
<evidence type="ECO:0000256" key="1">
    <source>
        <dbReference type="ARBA" id="ARBA00004651"/>
    </source>
</evidence>
<accession>A0A7W3P7D2</accession>
<dbReference type="AlphaFoldDB" id="A0A7W3P7D2"/>
<feature type="transmembrane region" description="Helical" evidence="9">
    <location>
        <begin position="185"/>
        <end position="205"/>
    </location>
</feature>
<gene>
    <name evidence="11" type="ORF">FHX74_003539</name>
</gene>
<evidence type="ECO:0000256" key="9">
    <source>
        <dbReference type="SAM" id="Phobius"/>
    </source>
</evidence>
<evidence type="ECO:0000256" key="2">
    <source>
        <dbReference type="ARBA" id="ARBA00008335"/>
    </source>
</evidence>
<evidence type="ECO:0000256" key="7">
    <source>
        <dbReference type="ARBA" id="ARBA00023136"/>
    </source>
</evidence>
<dbReference type="GO" id="GO:0022857">
    <property type="term" value="F:transmembrane transporter activity"/>
    <property type="evidence" value="ECO:0007669"/>
    <property type="project" value="InterPro"/>
</dbReference>
<dbReference type="InterPro" id="IPR005829">
    <property type="entry name" value="Sugar_transporter_CS"/>
</dbReference>
<dbReference type="EMBL" id="JACGWT010000006">
    <property type="protein sequence ID" value="MBA8795898.1"/>
    <property type="molecule type" value="Genomic_DNA"/>
</dbReference>
<feature type="domain" description="Major facilitator superfamily (MFS) profile" evidence="10">
    <location>
        <begin position="30"/>
        <end position="410"/>
    </location>
</feature>
<evidence type="ECO:0000256" key="3">
    <source>
        <dbReference type="ARBA" id="ARBA00022448"/>
    </source>
</evidence>
<keyword evidence="6 9" id="KW-1133">Transmembrane helix</keyword>
<evidence type="ECO:0000256" key="5">
    <source>
        <dbReference type="ARBA" id="ARBA00022692"/>
    </source>
</evidence>
<dbReference type="RefSeq" id="WP_182561502.1">
    <property type="nucleotide sequence ID" value="NZ_JACGWT010000006.1"/>
</dbReference>
<evidence type="ECO:0000256" key="8">
    <source>
        <dbReference type="SAM" id="MobiDB-lite"/>
    </source>
</evidence>
<dbReference type="Gene3D" id="1.20.1250.20">
    <property type="entry name" value="MFS general substrate transporter like domains"/>
    <property type="match status" value="2"/>
</dbReference>
<keyword evidence="12" id="KW-1185">Reference proteome</keyword>
<feature type="transmembrane region" description="Helical" evidence="9">
    <location>
        <begin position="384"/>
        <end position="403"/>
    </location>
</feature>
<comment type="similarity">
    <text evidence="2">Belongs to the major facilitator superfamily.</text>
</comment>
<organism evidence="11 12">
    <name type="scientific">Microlunatus kandeliicorticis</name>
    <dbReference type="NCBI Taxonomy" id="1759536"/>
    <lineage>
        <taxon>Bacteria</taxon>
        <taxon>Bacillati</taxon>
        <taxon>Actinomycetota</taxon>
        <taxon>Actinomycetes</taxon>
        <taxon>Propionibacteriales</taxon>
        <taxon>Propionibacteriaceae</taxon>
        <taxon>Microlunatus</taxon>
    </lineage>
</organism>
<evidence type="ECO:0000313" key="11">
    <source>
        <dbReference type="EMBL" id="MBA8795898.1"/>
    </source>
</evidence>
<evidence type="ECO:0000259" key="10">
    <source>
        <dbReference type="PROSITE" id="PS50850"/>
    </source>
</evidence>
<reference evidence="11 12" key="1">
    <citation type="submission" date="2020-07" db="EMBL/GenBank/DDBJ databases">
        <title>Sequencing the genomes of 1000 actinobacteria strains.</title>
        <authorList>
            <person name="Klenk H.-P."/>
        </authorList>
    </citation>
    <scope>NUCLEOTIDE SEQUENCE [LARGE SCALE GENOMIC DNA]</scope>
    <source>
        <strain evidence="11 12">DSM 100723</strain>
    </source>
</reference>
<feature type="transmembrane region" description="Helical" evidence="9">
    <location>
        <begin position="33"/>
        <end position="53"/>
    </location>
</feature>
<dbReference type="CDD" id="cd17324">
    <property type="entry name" value="MFS_NepI_like"/>
    <property type="match status" value="1"/>
</dbReference>
<dbReference type="PROSITE" id="PS50850">
    <property type="entry name" value="MFS"/>
    <property type="match status" value="1"/>
</dbReference>
<keyword evidence="5 9" id="KW-0812">Transmembrane</keyword>
<dbReference type="InterPro" id="IPR011701">
    <property type="entry name" value="MFS"/>
</dbReference>
<feature type="transmembrane region" description="Helical" evidence="9">
    <location>
        <begin position="358"/>
        <end position="378"/>
    </location>
</feature>
<dbReference type="PANTHER" id="PTHR43271:SF1">
    <property type="entry name" value="INNER MEMBRANE TRANSPORT PROTEIN YNFM"/>
    <property type="match status" value="1"/>
</dbReference>
<comment type="subcellular location">
    <subcellularLocation>
        <location evidence="1">Cell membrane</location>
        <topology evidence="1">Multi-pass membrane protein</topology>
    </subcellularLocation>
</comment>
<feature type="transmembrane region" description="Helical" evidence="9">
    <location>
        <begin position="122"/>
        <end position="144"/>
    </location>
</feature>